<comment type="caution">
    <text evidence="1">The sequence shown here is derived from an EMBL/GenBank/DDBJ whole genome shotgun (WGS) entry which is preliminary data.</text>
</comment>
<dbReference type="AlphaFoldDB" id="A0A9Q3JF84"/>
<proteinExistence type="predicted"/>
<dbReference type="EMBL" id="AVOT02070884">
    <property type="protein sequence ID" value="MBW0561342.1"/>
    <property type="molecule type" value="Genomic_DNA"/>
</dbReference>
<protein>
    <submittedName>
        <fullName evidence="1">Uncharacterized protein</fullName>
    </submittedName>
</protein>
<dbReference type="Proteomes" id="UP000765509">
    <property type="component" value="Unassembled WGS sequence"/>
</dbReference>
<gene>
    <name evidence="1" type="ORF">O181_101057</name>
</gene>
<evidence type="ECO:0000313" key="1">
    <source>
        <dbReference type="EMBL" id="MBW0561342.1"/>
    </source>
</evidence>
<name>A0A9Q3JF84_9BASI</name>
<reference evidence="1" key="1">
    <citation type="submission" date="2021-03" db="EMBL/GenBank/DDBJ databases">
        <title>Draft genome sequence of rust myrtle Austropuccinia psidii MF-1, a brazilian biotype.</title>
        <authorList>
            <person name="Quecine M.C."/>
            <person name="Pachon D.M.R."/>
            <person name="Bonatelli M.L."/>
            <person name="Correr F.H."/>
            <person name="Franceschini L.M."/>
            <person name="Leite T.F."/>
            <person name="Margarido G.R.A."/>
            <person name="Almeida C.A."/>
            <person name="Ferrarezi J.A."/>
            <person name="Labate C.A."/>
        </authorList>
    </citation>
    <scope>NUCLEOTIDE SEQUENCE</scope>
    <source>
        <strain evidence="1">MF-1</strain>
    </source>
</reference>
<keyword evidence="2" id="KW-1185">Reference proteome</keyword>
<accession>A0A9Q3JF84</accession>
<evidence type="ECO:0000313" key="2">
    <source>
        <dbReference type="Proteomes" id="UP000765509"/>
    </source>
</evidence>
<organism evidence="1 2">
    <name type="scientific">Austropuccinia psidii MF-1</name>
    <dbReference type="NCBI Taxonomy" id="1389203"/>
    <lineage>
        <taxon>Eukaryota</taxon>
        <taxon>Fungi</taxon>
        <taxon>Dikarya</taxon>
        <taxon>Basidiomycota</taxon>
        <taxon>Pucciniomycotina</taxon>
        <taxon>Pucciniomycetes</taxon>
        <taxon>Pucciniales</taxon>
        <taxon>Sphaerophragmiaceae</taxon>
        <taxon>Austropuccinia</taxon>
    </lineage>
</organism>
<sequence length="112" mass="12935">MGTWFIVTELPARPHQSEILTQRLSKQVKSWLILEICRSYYTNVTAILKIVHHSDSFEPSIQGPNVDKDTSSRLTISKNESLPLKLKRTTIHIYLNSVIGIIFTIKMQFESY</sequence>